<dbReference type="EMBL" id="CM004387">
    <property type="protein sequence ID" value="OAY59491.1"/>
    <property type="molecule type" value="Genomic_DNA"/>
</dbReference>
<organism evidence="1">
    <name type="scientific">Manihot esculenta</name>
    <name type="common">Cassava</name>
    <name type="synonym">Jatropha manihot</name>
    <dbReference type="NCBI Taxonomy" id="3983"/>
    <lineage>
        <taxon>Eukaryota</taxon>
        <taxon>Viridiplantae</taxon>
        <taxon>Streptophyta</taxon>
        <taxon>Embryophyta</taxon>
        <taxon>Tracheophyta</taxon>
        <taxon>Spermatophyta</taxon>
        <taxon>Magnoliopsida</taxon>
        <taxon>eudicotyledons</taxon>
        <taxon>Gunneridae</taxon>
        <taxon>Pentapetalae</taxon>
        <taxon>rosids</taxon>
        <taxon>fabids</taxon>
        <taxon>Malpighiales</taxon>
        <taxon>Euphorbiaceae</taxon>
        <taxon>Crotonoideae</taxon>
        <taxon>Manihoteae</taxon>
        <taxon>Manihot</taxon>
    </lineage>
</organism>
<protein>
    <submittedName>
        <fullName evidence="1">Uncharacterized protein</fullName>
    </submittedName>
</protein>
<reference evidence="1" key="1">
    <citation type="submission" date="2016-02" db="EMBL/GenBank/DDBJ databases">
        <title>WGS assembly of Manihot esculenta.</title>
        <authorList>
            <person name="Bredeson J.V."/>
            <person name="Prochnik S.E."/>
            <person name="Lyons J.B."/>
            <person name="Schmutz J."/>
            <person name="Grimwood J."/>
            <person name="Vrebalov J."/>
            <person name="Bart R.S."/>
            <person name="Amuge T."/>
            <person name="Ferguson M.E."/>
            <person name="Green R."/>
            <person name="Putnam N."/>
            <person name="Stites J."/>
            <person name="Rounsley S."/>
            <person name="Rokhsar D.S."/>
        </authorList>
    </citation>
    <scope>NUCLEOTIDE SEQUENCE [LARGE SCALE GENOMIC DNA]</scope>
    <source>
        <tissue evidence="1">Leaf</tissue>
    </source>
</reference>
<accession>A0A2C9WHH7</accession>
<proteinExistence type="predicted"/>
<evidence type="ECO:0000313" key="1">
    <source>
        <dbReference type="EMBL" id="OAY59491.1"/>
    </source>
</evidence>
<gene>
    <name evidence="1" type="ORF">MANES_01G035800</name>
</gene>
<dbReference type="AlphaFoldDB" id="A0A2C9WHH7"/>
<name>A0A2C9WHH7_MANES</name>
<sequence length="157" mass="17085">MLILELGLVGNSEPGSCKRLNLLFVSCQNLAEIKMPRDPVPNSCNPEVLPEETLSLSDTVKSPVREYSITELASGFCLALPKSKLNLLSSTITDGCNDLTIINSDPRLLLSPPLQSKLLDNIGFLSADQGETLDLSQESLSSSLEWPFYPHLAKSQP</sequence>